<dbReference type="Pfam" id="PF13489">
    <property type="entry name" value="Methyltransf_23"/>
    <property type="match status" value="1"/>
</dbReference>
<dbReference type="InterPro" id="IPR029063">
    <property type="entry name" value="SAM-dependent_MTases_sf"/>
</dbReference>
<protein>
    <recommendedName>
        <fullName evidence="3">Methyltransferase type 11 domain-containing protein</fullName>
    </recommendedName>
</protein>
<reference evidence="1 2" key="1">
    <citation type="journal article" date="2016" name="Nat. Commun.">
        <title>Thousands of microbial genomes shed light on interconnected biogeochemical processes in an aquifer system.</title>
        <authorList>
            <person name="Anantharaman K."/>
            <person name="Brown C.T."/>
            <person name="Hug L.A."/>
            <person name="Sharon I."/>
            <person name="Castelle C.J."/>
            <person name="Probst A.J."/>
            <person name="Thomas B.C."/>
            <person name="Singh A."/>
            <person name="Wilkins M.J."/>
            <person name="Karaoz U."/>
            <person name="Brodie E.L."/>
            <person name="Williams K.H."/>
            <person name="Hubbard S.S."/>
            <person name="Banfield J.F."/>
        </authorList>
    </citation>
    <scope>NUCLEOTIDE SEQUENCE [LARGE SCALE GENOMIC DNA]</scope>
</reference>
<accession>A0A1G2T0K1</accession>
<dbReference type="CDD" id="cd02440">
    <property type="entry name" value="AdoMet_MTases"/>
    <property type="match status" value="1"/>
</dbReference>
<gene>
    <name evidence="1" type="ORF">A2838_00945</name>
</gene>
<evidence type="ECO:0000313" key="1">
    <source>
        <dbReference type="EMBL" id="OHA90528.1"/>
    </source>
</evidence>
<dbReference type="Proteomes" id="UP000178107">
    <property type="component" value="Unassembled WGS sequence"/>
</dbReference>
<sequence>MLGLKYFNPKDIKGHKELIQKYLNEEGGSPVIFSGRAGKLVEEFVPTRDAKILDLAPATGTLQEQLLSVGYQNLYAADVDDYRRVKNIKEFKKVDFCFDKLPWPDSFFDAITSFETIEHLENPHHFIREINRILKPEGTFILSMPNIDHIFNRIFFLRKGDMPRWRKNNNHISMFPKGVFEKSFLPYFDVVHRGFFWGHFPYRFLSKLKGYPENKWFAHTAYWVFKPKTK</sequence>
<dbReference type="Gene3D" id="3.40.50.150">
    <property type="entry name" value="Vaccinia Virus protein VP39"/>
    <property type="match status" value="1"/>
</dbReference>
<organism evidence="1 2">
    <name type="scientific">Candidatus Zambryskibacteria bacterium RIFCSPHIGHO2_01_FULL_46_25</name>
    <dbReference type="NCBI Taxonomy" id="1802738"/>
    <lineage>
        <taxon>Bacteria</taxon>
        <taxon>Candidatus Zambryskiibacteriota</taxon>
    </lineage>
</organism>
<comment type="caution">
    <text evidence="1">The sequence shown here is derived from an EMBL/GenBank/DDBJ whole genome shotgun (WGS) entry which is preliminary data.</text>
</comment>
<dbReference type="AlphaFoldDB" id="A0A1G2T0K1"/>
<dbReference type="EMBL" id="MHVH01000004">
    <property type="protein sequence ID" value="OHA90528.1"/>
    <property type="molecule type" value="Genomic_DNA"/>
</dbReference>
<proteinExistence type="predicted"/>
<evidence type="ECO:0000313" key="2">
    <source>
        <dbReference type="Proteomes" id="UP000178107"/>
    </source>
</evidence>
<dbReference type="SUPFAM" id="SSF53335">
    <property type="entry name" value="S-adenosyl-L-methionine-dependent methyltransferases"/>
    <property type="match status" value="1"/>
</dbReference>
<evidence type="ECO:0008006" key="3">
    <source>
        <dbReference type="Google" id="ProtNLM"/>
    </source>
</evidence>
<name>A0A1G2T0K1_9BACT</name>